<dbReference type="HOGENOM" id="CLU_343866_0_0_1"/>
<accession>A0A0C2XQP9</accession>
<evidence type="ECO:0000313" key="3">
    <source>
        <dbReference type="Proteomes" id="UP000054549"/>
    </source>
</evidence>
<name>A0A0C2XQP9_AMAMK</name>
<evidence type="ECO:0000256" key="1">
    <source>
        <dbReference type="SAM" id="Coils"/>
    </source>
</evidence>
<keyword evidence="3" id="KW-1185">Reference proteome</keyword>
<dbReference type="FunCoup" id="A0A0C2XQP9">
    <property type="interactions" value="191"/>
</dbReference>
<evidence type="ECO:0000313" key="2">
    <source>
        <dbReference type="EMBL" id="KIL71508.1"/>
    </source>
</evidence>
<dbReference type="Proteomes" id="UP000054549">
    <property type="component" value="Unassembled WGS sequence"/>
</dbReference>
<dbReference type="OrthoDB" id="10255344at2759"/>
<protein>
    <submittedName>
        <fullName evidence="2">Uncharacterized protein</fullName>
    </submittedName>
</protein>
<feature type="coiled-coil region" evidence="1">
    <location>
        <begin position="590"/>
        <end position="658"/>
    </location>
</feature>
<sequence length="823" mass="94014">MEARLVEESKKLTEREEQCVDLVREKEEALDELSSTRAEIQRLTQIINDNGRLKSLRRDLQFLESESKFAIESLEAKLSASAPATENLHRNDVTIANRTKRIVERSVLVMTANAIVVSHLDFCNAQLQGQLQDKNRIAVRQADKICELETQLDKNTANLQAICSQNNDIQSQLALKELQWEDELNKQNHSTRNSFEELEKQVANLSRTLENVESERDSLSLQVTNLTSELQSVQQELRAAENRYSSLQFQQLSAMSTTEASRVLRDQLKEMEMRVARRTEQIGIHQHDIRRLETNLRLQEERLSEMTAELDTLAAQKDAMVEDCADAREARDAALSRVEALEMDLEASEAKLEQSDKTIVSAVAAFVQTVGTIKAAMKNKDSRPALQLDEAQALHLSLTKAMEEEKRTVAILHQSLSRGEAMKATHSLVKVRRVTELLSCIEKTEGHSISTNFEIETSRYEAARNTSRITELETQVLEFQIDKEKKESGQRILLDELSACKERLHTTLNDMEAQIAGKNTVEVALEEAISHHKQELNSLQRQLETVSPTADKERMSADFATTQRDLETRIHSMSADSQDSQAKYELLSLKQEHEKGLSRLRDDLETANLDRAKTHEHVKDMELARQQHRELSKNSQELEKYSQENIRLSQELQRLTECHAQELTGYDRRIQSIETQWQSAEVALGELRGRVDVVTTELNSSRAGLEVVQKEKLRLQENMTNLEAELQRSASMTRYLESQLKECEQSIETLTSDRDTMRAEFLQSEKSCNAAEMNLSLQSAQHKREMAELQKELDAIRSKPDLAAAVTELEERNNEMEELLRKK</sequence>
<dbReference type="STRING" id="946122.A0A0C2XQP9"/>
<dbReference type="Gene3D" id="1.20.5.170">
    <property type="match status" value="1"/>
</dbReference>
<feature type="coiled-coil region" evidence="1">
    <location>
        <begin position="181"/>
        <end position="250"/>
    </location>
</feature>
<keyword evidence="1" id="KW-0175">Coiled coil</keyword>
<feature type="coiled-coil region" evidence="1">
    <location>
        <begin position="12"/>
        <end position="73"/>
    </location>
</feature>
<feature type="coiled-coil region" evidence="1">
    <location>
        <begin position="289"/>
        <end position="358"/>
    </location>
</feature>
<dbReference type="InParanoid" id="A0A0C2XQP9"/>
<proteinExistence type="predicted"/>
<gene>
    <name evidence="2" type="ORF">M378DRAFT_174770</name>
</gene>
<organism evidence="2 3">
    <name type="scientific">Amanita muscaria (strain Koide BX008)</name>
    <dbReference type="NCBI Taxonomy" id="946122"/>
    <lineage>
        <taxon>Eukaryota</taxon>
        <taxon>Fungi</taxon>
        <taxon>Dikarya</taxon>
        <taxon>Basidiomycota</taxon>
        <taxon>Agaricomycotina</taxon>
        <taxon>Agaricomycetes</taxon>
        <taxon>Agaricomycetidae</taxon>
        <taxon>Agaricales</taxon>
        <taxon>Pluteineae</taxon>
        <taxon>Amanitaceae</taxon>
        <taxon>Amanita</taxon>
    </lineage>
</organism>
<dbReference type="AlphaFoldDB" id="A0A0C2XQP9"/>
<dbReference type="EMBL" id="KN818222">
    <property type="protein sequence ID" value="KIL71508.1"/>
    <property type="molecule type" value="Genomic_DNA"/>
</dbReference>
<reference evidence="2 3" key="1">
    <citation type="submission" date="2014-04" db="EMBL/GenBank/DDBJ databases">
        <title>Evolutionary Origins and Diversification of the Mycorrhizal Mutualists.</title>
        <authorList>
            <consortium name="DOE Joint Genome Institute"/>
            <consortium name="Mycorrhizal Genomics Consortium"/>
            <person name="Kohler A."/>
            <person name="Kuo A."/>
            <person name="Nagy L.G."/>
            <person name="Floudas D."/>
            <person name="Copeland A."/>
            <person name="Barry K.W."/>
            <person name="Cichocki N."/>
            <person name="Veneault-Fourrey C."/>
            <person name="LaButti K."/>
            <person name="Lindquist E.A."/>
            <person name="Lipzen A."/>
            <person name="Lundell T."/>
            <person name="Morin E."/>
            <person name="Murat C."/>
            <person name="Riley R."/>
            <person name="Ohm R."/>
            <person name="Sun H."/>
            <person name="Tunlid A."/>
            <person name="Henrissat B."/>
            <person name="Grigoriev I.V."/>
            <person name="Hibbett D.S."/>
            <person name="Martin F."/>
        </authorList>
    </citation>
    <scope>NUCLEOTIDE SEQUENCE [LARGE SCALE GENOMIC DNA]</scope>
    <source>
        <strain evidence="2 3">Koide BX008</strain>
    </source>
</reference>
<feature type="coiled-coil region" evidence="1">
    <location>
        <begin position="494"/>
        <end position="542"/>
    </location>
</feature>
<feature type="coiled-coil region" evidence="1">
    <location>
        <begin position="705"/>
        <end position="822"/>
    </location>
</feature>